<keyword evidence="2 7" id="KW-0812">Transmembrane</keyword>
<evidence type="ECO:0000313" key="9">
    <source>
        <dbReference type="EMBL" id="KAH0592594.1"/>
    </source>
</evidence>
<feature type="transmembrane region" description="Helical" evidence="7">
    <location>
        <begin position="157"/>
        <end position="175"/>
    </location>
</feature>
<evidence type="ECO:0000256" key="7">
    <source>
        <dbReference type="SAM" id="Phobius"/>
    </source>
</evidence>
<evidence type="ECO:0000256" key="4">
    <source>
        <dbReference type="ARBA" id="ARBA00023136"/>
    </source>
</evidence>
<feature type="transmembrane region" description="Helical" evidence="7">
    <location>
        <begin position="211"/>
        <end position="229"/>
    </location>
</feature>
<keyword evidence="4 7" id="KW-0472">Membrane</keyword>
<comment type="caution">
    <text evidence="9">The sequence shown here is derived from an EMBL/GenBank/DDBJ whole genome shotgun (WGS) entry which is preliminary data.</text>
</comment>
<dbReference type="PANTHER" id="PTHR33048:SF47">
    <property type="entry name" value="INTEGRAL MEMBRANE PROTEIN-RELATED"/>
    <property type="match status" value="1"/>
</dbReference>
<comment type="subcellular location">
    <subcellularLocation>
        <location evidence="1">Membrane</location>
        <topology evidence="1">Multi-pass membrane protein</topology>
    </subcellularLocation>
</comment>
<feature type="region of interest" description="Disordered" evidence="6">
    <location>
        <begin position="1"/>
        <end position="28"/>
    </location>
</feature>
<dbReference type="AlphaFoldDB" id="A0A9P8S3S7"/>
<feature type="transmembrane region" description="Helical" evidence="7">
    <location>
        <begin position="37"/>
        <end position="59"/>
    </location>
</feature>
<evidence type="ECO:0000256" key="5">
    <source>
        <dbReference type="ARBA" id="ARBA00038359"/>
    </source>
</evidence>
<name>A0A9P8S3S7_9HYPO</name>
<dbReference type="EMBL" id="JACEFI010000028">
    <property type="protein sequence ID" value="KAH0592594.1"/>
    <property type="molecule type" value="Genomic_DNA"/>
</dbReference>
<gene>
    <name evidence="9" type="ORF">MHUMG1_09584</name>
</gene>
<evidence type="ECO:0000256" key="6">
    <source>
        <dbReference type="SAM" id="MobiDB-lite"/>
    </source>
</evidence>
<proteinExistence type="inferred from homology"/>
<dbReference type="Pfam" id="PF20684">
    <property type="entry name" value="Fung_rhodopsin"/>
    <property type="match status" value="1"/>
</dbReference>
<organism evidence="9 10">
    <name type="scientific">Metarhizium humberi</name>
    <dbReference type="NCBI Taxonomy" id="2596975"/>
    <lineage>
        <taxon>Eukaryota</taxon>
        <taxon>Fungi</taxon>
        <taxon>Dikarya</taxon>
        <taxon>Ascomycota</taxon>
        <taxon>Pezizomycotina</taxon>
        <taxon>Sordariomycetes</taxon>
        <taxon>Hypocreomycetidae</taxon>
        <taxon>Hypocreales</taxon>
        <taxon>Clavicipitaceae</taxon>
        <taxon>Metarhizium</taxon>
    </lineage>
</organism>
<comment type="similarity">
    <text evidence="5">Belongs to the SAT4 family.</text>
</comment>
<dbReference type="InterPro" id="IPR049326">
    <property type="entry name" value="Rhodopsin_dom_fungi"/>
</dbReference>
<dbReference type="PANTHER" id="PTHR33048">
    <property type="entry name" value="PTH11-LIKE INTEGRAL MEMBRANE PROTEIN (AFU_ORTHOLOGUE AFUA_5G11245)"/>
    <property type="match status" value="1"/>
</dbReference>
<protein>
    <recommendedName>
        <fullName evidence="8">Rhodopsin domain-containing protein</fullName>
    </recommendedName>
</protein>
<feature type="transmembrane region" description="Helical" evidence="7">
    <location>
        <begin position="241"/>
        <end position="260"/>
    </location>
</feature>
<accession>A0A9P8S3S7</accession>
<evidence type="ECO:0000256" key="1">
    <source>
        <dbReference type="ARBA" id="ARBA00004141"/>
    </source>
</evidence>
<feature type="transmembrane region" description="Helical" evidence="7">
    <location>
        <begin position="71"/>
        <end position="90"/>
    </location>
</feature>
<dbReference type="InterPro" id="IPR052337">
    <property type="entry name" value="SAT4-like"/>
</dbReference>
<sequence>MKLSYNPSHLPLRRQTSDVPASPPTTRPTPPGISYELFIGFLWAGVAIATIFIASRLYARIRTSRRLYLDDLFISFAYVLVVVTAALWQWGAKDMYYILNANAGLVQVGPDFVARMRRFLLVSFIVEMFFYTILMLFKLSLLFFFKRLGSSVDRFKYFWWPTLVFSMCTYLVAVGDIDYECLFGSLEDITVRCNSPSGTYFLKVTLDVNCALDVLSDFLIMLLPILLLWNVQIRLGKKIALFGLFSLSIITMAVAIARAADIGATQKSNGLPDSTYLWFWSSLQSFLSSRENVGIVVSCAAAFRQLFVASTRSNSTPLRKPTRSCYERMASNFRPRRHKPNDTILYDMPSTRQTGKGFNAFDCVAMRDGSEADSQHSSQSPVLVPRLGKPVAACYKAPDQNHTQPNHITREVEFRVTQHTG</sequence>
<reference evidence="9 10" key="1">
    <citation type="submission" date="2020-07" db="EMBL/GenBank/DDBJ databases">
        <title>Metarhizium humberi genome.</title>
        <authorList>
            <person name="Lysoe E."/>
        </authorList>
    </citation>
    <scope>NUCLEOTIDE SEQUENCE [LARGE SCALE GENOMIC DNA]</scope>
    <source>
        <strain evidence="9 10">ESALQ1638</strain>
    </source>
</reference>
<dbReference type="GO" id="GO:0016020">
    <property type="term" value="C:membrane"/>
    <property type="evidence" value="ECO:0007669"/>
    <property type="project" value="UniProtKB-SubCell"/>
</dbReference>
<evidence type="ECO:0000259" key="8">
    <source>
        <dbReference type="Pfam" id="PF20684"/>
    </source>
</evidence>
<evidence type="ECO:0000313" key="10">
    <source>
        <dbReference type="Proteomes" id="UP000764110"/>
    </source>
</evidence>
<feature type="domain" description="Rhodopsin" evidence="8">
    <location>
        <begin position="56"/>
        <end position="307"/>
    </location>
</feature>
<dbReference type="Proteomes" id="UP000764110">
    <property type="component" value="Unassembled WGS sequence"/>
</dbReference>
<evidence type="ECO:0000256" key="2">
    <source>
        <dbReference type="ARBA" id="ARBA00022692"/>
    </source>
</evidence>
<keyword evidence="10" id="KW-1185">Reference proteome</keyword>
<keyword evidence="3 7" id="KW-1133">Transmembrane helix</keyword>
<evidence type="ECO:0000256" key="3">
    <source>
        <dbReference type="ARBA" id="ARBA00022989"/>
    </source>
</evidence>
<feature type="transmembrane region" description="Helical" evidence="7">
    <location>
        <begin position="119"/>
        <end position="145"/>
    </location>
</feature>